<organism evidence="3 4">
    <name type="scientific">Candidatus Litorirhabdus singularis</name>
    <dbReference type="NCBI Taxonomy" id="2518993"/>
    <lineage>
        <taxon>Bacteria</taxon>
        <taxon>Pseudomonadati</taxon>
        <taxon>Pseudomonadota</taxon>
        <taxon>Gammaproteobacteria</taxon>
        <taxon>Cellvibrionales</taxon>
        <taxon>Halieaceae</taxon>
        <taxon>Candidatus Litorirhabdus</taxon>
    </lineage>
</organism>
<dbReference type="InterPro" id="IPR011041">
    <property type="entry name" value="Quinoprot_gluc/sorb_DH_b-prop"/>
</dbReference>
<evidence type="ECO:0000313" key="3">
    <source>
        <dbReference type="EMBL" id="MCX2980477.1"/>
    </source>
</evidence>
<dbReference type="PROSITE" id="PS51257">
    <property type="entry name" value="PROKAR_LIPOPROTEIN"/>
    <property type="match status" value="1"/>
</dbReference>
<dbReference type="PANTHER" id="PTHR19328:SF75">
    <property type="entry name" value="ALDOSE SUGAR DEHYDROGENASE YLII"/>
    <property type="match status" value="1"/>
</dbReference>
<evidence type="ECO:0000256" key="1">
    <source>
        <dbReference type="SAM" id="SignalP"/>
    </source>
</evidence>
<dbReference type="InterPro" id="IPR012938">
    <property type="entry name" value="Glc/Sorbosone_DH"/>
</dbReference>
<feature type="domain" description="Glucose/Sorbosone dehydrogenase" evidence="2">
    <location>
        <begin position="53"/>
        <end position="371"/>
    </location>
</feature>
<keyword evidence="4" id="KW-1185">Reference proteome</keyword>
<keyword evidence="1" id="KW-0732">Signal</keyword>
<evidence type="ECO:0000259" key="2">
    <source>
        <dbReference type="Pfam" id="PF07995"/>
    </source>
</evidence>
<accession>A0ABT3TGE6</accession>
<feature type="signal peptide" evidence="1">
    <location>
        <begin position="1"/>
        <end position="21"/>
    </location>
</feature>
<dbReference type="EMBL" id="SHNN01000001">
    <property type="protein sequence ID" value="MCX2980477.1"/>
    <property type="molecule type" value="Genomic_DNA"/>
</dbReference>
<feature type="chain" id="PRO_5046547287" evidence="1">
    <location>
        <begin position="22"/>
        <end position="389"/>
    </location>
</feature>
<dbReference type="Gene3D" id="2.120.10.30">
    <property type="entry name" value="TolB, C-terminal domain"/>
    <property type="match status" value="1"/>
</dbReference>
<name>A0ABT3TGE6_9GAMM</name>
<gene>
    <name evidence="3" type="ORF">EYC98_06265</name>
</gene>
<dbReference type="Proteomes" id="UP001143362">
    <property type="component" value="Unassembled WGS sequence"/>
</dbReference>
<protein>
    <submittedName>
        <fullName evidence="3">PQQ-dependent sugar dehydrogenase</fullName>
    </submittedName>
</protein>
<proteinExistence type="predicted"/>
<dbReference type="InterPro" id="IPR011042">
    <property type="entry name" value="6-blade_b-propeller_TolB-like"/>
</dbReference>
<dbReference type="Pfam" id="PF07995">
    <property type="entry name" value="GSDH"/>
    <property type="match status" value="1"/>
</dbReference>
<dbReference type="SUPFAM" id="SSF50952">
    <property type="entry name" value="Soluble quinoprotein glucose dehydrogenase"/>
    <property type="match status" value="1"/>
</dbReference>
<dbReference type="RefSeq" id="WP_279244455.1">
    <property type="nucleotide sequence ID" value="NZ_SHNN01000001.1"/>
</dbReference>
<comment type="caution">
    <text evidence="3">The sequence shown here is derived from an EMBL/GenBank/DDBJ whole genome shotgun (WGS) entry which is preliminary data.</text>
</comment>
<reference evidence="3" key="1">
    <citation type="submission" date="2019-02" db="EMBL/GenBank/DDBJ databases">
        <authorList>
            <person name="Li S.-H."/>
        </authorList>
    </citation>
    <scope>NUCLEOTIDE SEQUENCE</scope>
    <source>
        <strain evidence="3">IMCC14734</strain>
    </source>
</reference>
<sequence length="389" mass="42120">MMMKILGLTCFLLLIGCDAMQGHSSVPSMASDTKTPYQARDVTVSLRTVAQDLEFPWDMVFISDVEFLVTEKVGRLTRINLTSGSSTVIGNIPEVAFEGQGGLLGVTLHPRFPDNGLLYLSYSIALPDDTYSTRLLRARLADNQLHDSQVVFTAAPALKTTRHFGGAMVFDDNGHLYLSVGDRGRRENAQDLSTDLGKIHRLTDTGGIPSDNPLIGQNKARQTIFSWGHRNPQGLAIHPQSRELWAAEHGPQGGDEINLIRGGANYGWPVITYGEEYGGGAIGEGGVKAGMEQPVHYYVPSIATAGIGFYTGNQIPQWQNNLFVTGLRAHVSRLALAGQQMVAEELLFENLKMRTRGVETGPDGALYLLSEIGSIVVVEAAPGEPVTAE</sequence>
<dbReference type="PANTHER" id="PTHR19328">
    <property type="entry name" value="HEDGEHOG-INTERACTING PROTEIN"/>
    <property type="match status" value="1"/>
</dbReference>
<evidence type="ECO:0000313" key="4">
    <source>
        <dbReference type="Proteomes" id="UP001143362"/>
    </source>
</evidence>